<name>A0A172YK65_9GAMM</name>
<dbReference type="GO" id="GO:0015171">
    <property type="term" value="F:amino acid transmembrane transporter activity"/>
    <property type="evidence" value="ECO:0007669"/>
    <property type="project" value="TreeGrafter"/>
</dbReference>
<dbReference type="PANTHER" id="PTHR30086">
    <property type="entry name" value="ARGININE EXPORTER PROTEIN ARGO"/>
    <property type="match status" value="1"/>
</dbReference>
<evidence type="ECO:0000256" key="6">
    <source>
        <dbReference type="SAM" id="Phobius"/>
    </source>
</evidence>
<evidence type="ECO:0000256" key="3">
    <source>
        <dbReference type="ARBA" id="ARBA00022692"/>
    </source>
</evidence>
<dbReference type="GO" id="GO:0005886">
    <property type="term" value="C:plasma membrane"/>
    <property type="evidence" value="ECO:0007669"/>
    <property type="project" value="UniProtKB-SubCell"/>
</dbReference>
<evidence type="ECO:0000256" key="1">
    <source>
        <dbReference type="ARBA" id="ARBA00004651"/>
    </source>
</evidence>
<feature type="transmembrane region" description="Helical" evidence="6">
    <location>
        <begin position="105"/>
        <end position="126"/>
    </location>
</feature>
<gene>
    <name evidence="7" type="ORF">A5892_10340</name>
</gene>
<comment type="subcellular location">
    <subcellularLocation>
        <location evidence="1">Cell membrane</location>
        <topology evidence="1">Multi-pass membrane protein</topology>
    </subcellularLocation>
</comment>
<evidence type="ECO:0000256" key="5">
    <source>
        <dbReference type="ARBA" id="ARBA00023136"/>
    </source>
</evidence>
<dbReference type="InterPro" id="IPR001123">
    <property type="entry name" value="LeuE-type"/>
</dbReference>
<keyword evidence="2" id="KW-1003">Cell membrane</keyword>
<feature type="transmembrane region" description="Helical" evidence="6">
    <location>
        <begin position="71"/>
        <end position="93"/>
    </location>
</feature>
<evidence type="ECO:0008006" key="9">
    <source>
        <dbReference type="Google" id="ProtNLM"/>
    </source>
</evidence>
<dbReference type="STRING" id="376489.A5892_10340"/>
<dbReference type="PANTHER" id="PTHR30086:SF20">
    <property type="entry name" value="ARGININE EXPORTER PROTEIN ARGO-RELATED"/>
    <property type="match status" value="1"/>
</dbReference>
<dbReference type="EMBL" id="CP015243">
    <property type="protein sequence ID" value="ANF59607.1"/>
    <property type="molecule type" value="Genomic_DNA"/>
</dbReference>
<accession>A0A172YK65</accession>
<feature type="transmembrane region" description="Helical" evidence="6">
    <location>
        <begin position="39"/>
        <end position="65"/>
    </location>
</feature>
<dbReference type="AlphaFoldDB" id="A0A172YK65"/>
<feature type="transmembrane region" description="Helical" evidence="6">
    <location>
        <begin position="177"/>
        <end position="197"/>
    </location>
</feature>
<evidence type="ECO:0000313" key="8">
    <source>
        <dbReference type="Proteomes" id="UP000077875"/>
    </source>
</evidence>
<keyword evidence="3 6" id="KW-0812">Transmembrane</keyword>
<feature type="transmembrane region" description="Helical" evidence="6">
    <location>
        <begin position="6"/>
        <end position="27"/>
    </location>
</feature>
<dbReference type="KEGG" id="haa:A5892_10340"/>
<reference evidence="7 8" key="1">
    <citation type="submission" date="2016-04" db="EMBL/GenBank/DDBJ databases">
        <title>Complete Genome Sequence of Halotalea alkalilenta IHB B 13600.</title>
        <authorList>
            <person name="Swarnkar M.K."/>
            <person name="Sharma A."/>
            <person name="Kaushal K."/>
            <person name="Soni R."/>
            <person name="Rana S."/>
            <person name="Singh A.K."/>
            <person name="Gulati A."/>
        </authorList>
    </citation>
    <scope>NUCLEOTIDE SEQUENCE [LARGE SCALE GENOMIC DNA]</scope>
    <source>
        <strain evidence="7 8">IHB B 13600</strain>
    </source>
</reference>
<keyword evidence="8" id="KW-1185">Reference proteome</keyword>
<evidence type="ECO:0000313" key="7">
    <source>
        <dbReference type="EMBL" id="ANF59607.1"/>
    </source>
</evidence>
<dbReference type="Pfam" id="PF01810">
    <property type="entry name" value="LysE"/>
    <property type="match status" value="1"/>
</dbReference>
<feature type="transmembrane region" description="Helical" evidence="6">
    <location>
        <begin position="146"/>
        <end position="165"/>
    </location>
</feature>
<evidence type="ECO:0000256" key="2">
    <source>
        <dbReference type="ARBA" id="ARBA00022475"/>
    </source>
</evidence>
<organism evidence="7 8">
    <name type="scientific">Halotalea alkalilenta</name>
    <dbReference type="NCBI Taxonomy" id="376489"/>
    <lineage>
        <taxon>Bacteria</taxon>
        <taxon>Pseudomonadati</taxon>
        <taxon>Pseudomonadota</taxon>
        <taxon>Gammaproteobacteria</taxon>
        <taxon>Oceanospirillales</taxon>
        <taxon>Halomonadaceae</taxon>
        <taxon>Halotalea</taxon>
    </lineage>
</organism>
<dbReference type="Proteomes" id="UP000077875">
    <property type="component" value="Chromosome"/>
</dbReference>
<protein>
    <recommendedName>
        <fullName evidence="9">Lysine transporter LysE</fullName>
    </recommendedName>
</protein>
<proteinExistence type="predicted"/>
<evidence type="ECO:0000256" key="4">
    <source>
        <dbReference type="ARBA" id="ARBA00022989"/>
    </source>
</evidence>
<keyword evidence="5 6" id="KW-0472">Membrane</keyword>
<keyword evidence="4 6" id="KW-1133">Transmembrane helix</keyword>
<sequence>MLASWLDGWIMGLGLIVAIGAQNAYVLQQGMRGRHPWMVASICTLCDVGLTALGVFGVASALQAWPKATRMLAWAAAALLLLLAGQAFWRAVFQRRGLHPLDAPAGSRLATLFATLAVSLLNPHVYLDTVAMLGGIGATRPSPLGFVIGAACASAAWFFSLVAGARRFAATLASARSWRWIDGAIGTVLLAIAIRLLHG</sequence>